<protein>
    <submittedName>
        <fullName evidence="2">DUF4810 domain-containing protein</fullName>
    </submittedName>
</protein>
<comment type="caution">
    <text evidence="2">The sequence shown here is derived from an EMBL/GenBank/DDBJ whole genome shotgun (WGS) entry which is preliminary data.</text>
</comment>
<name>A0ABV3TV42_9GAMM</name>
<keyword evidence="1" id="KW-0732">Signal</keyword>
<evidence type="ECO:0000313" key="3">
    <source>
        <dbReference type="Proteomes" id="UP001557484"/>
    </source>
</evidence>
<dbReference type="Proteomes" id="UP001557484">
    <property type="component" value="Unassembled WGS sequence"/>
</dbReference>
<keyword evidence="3" id="KW-1185">Reference proteome</keyword>
<dbReference type="EMBL" id="JBFRYB010000001">
    <property type="protein sequence ID" value="MEX1665476.1"/>
    <property type="molecule type" value="Genomic_DNA"/>
</dbReference>
<feature type="chain" id="PRO_5047065635" evidence="1">
    <location>
        <begin position="21"/>
        <end position="119"/>
    </location>
</feature>
<dbReference type="InterPro" id="IPR014508">
    <property type="entry name" value="UCP020555_TPR-like"/>
</dbReference>
<evidence type="ECO:0000313" key="2">
    <source>
        <dbReference type="EMBL" id="MEX1665476.1"/>
    </source>
</evidence>
<evidence type="ECO:0000256" key="1">
    <source>
        <dbReference type="SAM" id="SignalP"/>
    </source>
</evidence>
<organism evidence="2 3">
    <name type="scientific">Zhongshania arctica</name>
    <dbReference type="NCBI Taxonomy" id="3238302"/>
    <lineage>
        <taxon>Bacteria</taxon>
        <taxon>Pseudomonadati</taxon>
        <taxon>Pseudomonadota</taxon>
        <taxon>Gammaproteobacteria</taxon>
        <taxon>Cellvibrionales</taxon>
        <taxon>Spongiibacteraceae</taxon>
        <taxon>Zhongshania</taxon>
    </lineage>
</organism>
<gene>
    <name evidence="2" type="ORF">AB4875_08230</name>
</gene>
<feature type="signal peptide" evidence="1">
    <location>
        <begin position="1"/>
        <end position="20"/>
    </location>
</feature>
<proteinExistence type="predicted"/>
<dbReference type="RefSeq" id="WP_368375579.1">
    <property type="nucleotide sequence ID" value="NZ_JBFRYB010000001.1"/>
</dbReference>
<sequence length="119" mass="13134">MKNIILVSALALACSACVPAQKTMYYWGSYEDLIYKMYVKPGEAPPDLQIQKLTEDIQRAQDNGQAVPPGVYGHLAYMYSAVGNLPQATTAFLQEKALYPESAVMIDGFLSRLQQQGAR</sequence>
<reference evidence="2 3" key="1">
    <citation type="journal article" date="2011" name="Int. J. Syst. Evol. Microbiol.">
        <title>Zhongshania antarctica gen. nov., sp. nov. and Zhongshania guokunii sp. nov., gammaproteobacteria respectively isolated from coastal attached (fast) ice and surface seawater of the Antarctic.</title>
        <authorList>
            <person name="Li H.J."/>
            <person name="Zhang X.Y."/>
            <person name="Chen C.X."/>
            <person name="Zhang Y.J."/>
            <person name="Gao Z.M."/>
            <person name="Yu Y."/>
            <person name="Chen X.L."/>
            <person name="Chen B."/>
            <person name="Zhang Y.Z."/>
        </authorList>
    </citation>
    <scope>NUCLEOTIDE SEQUENCE [LARGE SCALE GENOMIC DNA]</scope>
    <source>
        <strain evidence="2 3">R06B22</strain>
    </source>
</reference>
<dbReference type="PIRSF" id="PIRSF020555">
    <property type="entry name" value="UCP020555"/>
    <property type="match status" value="1"/>
</dbReference>
<accession>A0ABV3TV42</accession>
<dbReference type="Pfam" id="PF16068">
    <property type="entry name" value="DUF4810"/>
    <property type="match status" value="1"/>
</dbReference>